<proteinExistence type="predicted"/>
<comment type="caution">
    <text evidence="2">The sequence shown here is derived from an EMBL/GenBank/DDBJ whole genome shotgun (WGS) entry which is preliminary data.</text>
</comment>
<accession>A0ABD3VW37</accession>
<feature type="compositionally biased region" description="Pro residues" evidence="1">
    <location>
        <begin position="205"/>
        <end position="219"/>
    </location>
</feature>
<keyword evidence="3" id="KW-1185">Reference proteome</keyword>
<feature type="compositionally biased region" description="Polar residues" evidence="1">
    <location>
        <begin position="91"/>
        <end position="100"/>
    </location>
</feature>
<reference evidence="2 3" key="1">
    <citation type="submission" date="2024-11" db="EMBL/GenBank/DDBJ databases">
        <title>Chromosome-level genome assembly of the freshwater bivalve Anodonta woodiana.</title>
        <authorList>
            <person name="Chen X."/>
        </authorList>
    </citation>
    <scope>NUCLEOTIDE SEQUENCE [LARGE SCALE GENOMIC DNA]</scope>
    <source>
        <strain evidence="2">MN2024</strain>
        <tissue evidence="2">Gills</tissue>
    </source>
</reference>
<evidence type="ECO:0000256" key="1">
    <source>
        <dbReference type="SAM" id="MobiDB-lite"/>
    </source>
</evidence>
<feature type="compositionally biased region" description="Polar residues" evidence="1">
    <location>
        <begin position="251"/>
        <end position="267"/>
    </location>
</feature>
<feature type="region of interest" description="Disordered" evidence="1">
    <location>
        <begin position="1"/>
        <end position="412"/>
    </location>
</feature>
<name>A0ABD3VW37_SINWO</name>
<dbReference type="AlphaFoldDB" id="A0ABD3VW37"/>
<feature type="compositionally biased region" description="Acidic residues" evidence="1">
    <location>
        <begin position="41"/>
        <end position="62"/>
    </location>
</feature>
<dbReference type="Proteomes" id="UP001634394">
    <property type="component" value="Unassembled WGS sequence"/>
</dbReference>
<dbReference type="EMBL" id="JBJQND010000010">
    <property type="protein sequence ID" value="KAL3864697.1"/>
    <property type="molecule type" value="Genomic_DNA"/>
</dbReference>
<gene>
    <name evidence="2" type="ORF">ACJMK2_006357</name>
</gene>
<feature type="compositionally biased region" description="Pro residues" evidence="1">
    <location>
        <begin position="11"/>
        <end position="28"/>
    </location>
</feature>
<organism evidence="2 3">
    <name type="scientific">Sinanodonta woodiana</name>
    <name type="common">Chinese pond mussel</name>
    <name type="synonym">Anodonta woodiana</name>
    <dbReference type="NCBI Taxonomy" id="1069815"/>
    <lineage>
        <taxon>Eukaryota</taxon>
        <taxon>Metazoa</taxon>
        <taxon>Spiralia</taxon>
        <taxon>Lophotrochozoa</taxon>
        <taxon>Mollusca</taxon>
        <taxon>Bivalvia</taxon>
        <taxon>Autobranchia</taxon>
        <taxon>Heteroconchia</taxon>
        <taxon>Palaeoheterodonta</taxon>
        <taxon>Unionida</taxon>
        <taxon>Unionoidea</taxon>
        <taxon>Unionidae</taxon>
        <taxon>Unioninae</taxon>
        <taxon>Sinanodonta</taxon>
    </lineage>
</organism>
<feature type="compositionally biased region" description="Low complexity" evidence="1">
    <location>
        <begin position="382"/>
        <end position="392"/>
    </location>
</feature>
<sequence length="412" mass="44870">MFRRFISQKTPAPPPVQALPPNRPPVALPPQGNKYPRHSDVDDDDGWGSEEFDSGSESEEPFEIGGQVMKNEGGDSDYESPDEKNIPARSQARSGPQPKSSGPAPRRVVPPPPTEDEFYEDPDAPKPSFVHGGPLPPIPALPKTVSDFPPVPKSPIVPSRSRPKVPDVPVTEETYEDPDAMPAQQKGPLQRPPQNKPQAFEGPNVPTPIPPKNSVPPAVPQIRTPQQAAGKRLPPAPQEQEVYEDPDVQKSVPQKNNAPSPVSQTRIPQLPARRPPPTPQEPEIDDDYMEMVDKTQPNQPAHDIEESDADYLDPDPQLKIEPMTKKPGMVQVLPKLEPPKLPETKLPPRKVPPPPTDSDTNQTVPAPTVPRVAHVHSQPVTSSHSSGKIASSARGGTENQALVPWCQHKARG</sequence>
<protein>
    <submittedName>
        <fullName evidence="2">Uncharacterized protein</fullName>
    </submittedName>
</protein>
<evidence type="ECO:0000313" key="2">
    <source>
        <dbReference type="EMBL" id="KAL3864697.1"/>
    </source>
</evidence>
<evidence type="ECO:0000313" key="3">
    <source>
        <dbReference type="Proteomes" id="UP001634394"/>
    </source>
</evidence>